<dbReference type="Pfam" id="PF02646">
    <property type="entry name" value="RmuC"/>
    <property type="match status" value="1"/>
</dbReference>
<comment type="function">
    <text evidence="1">Involved in DNA recombination.</text>
</comment>
<dbReference type="InterPro" id="IPR003798">
    <property type="entry name" value="DNA_recombination_RmuC"/>
</dbReference>
<dbReference type="AlphaFoldDB" id="A0A1F6LYU8"/>
<evidence type="ECO:0000313" key="6">
    <source>
        <dbReference type="Proteomes" id="UP000176282"/>
    </source>
</evidence>
<evidence type="ECO:0000256" key="2">
    <source>
        <dbReference type="ARBA" id="ARBA00009840"/>
    </source>
</evidence>
<dbReference type="EMBL" id="MFQB01000056">
    <property type="protein sequence ID" value="OGH64570.1"/>
    <property type="molecule type" value="Genomic_DNA"/>
</dbReference>
<proteinExistence type="inferred from homology"/>
<organism evidence="5 6">
    <name type="scientific">Candidatus Magasanikbacteria bacterium RIFCSPHIGHO2_02_FULL_47_14</name>
    <dbReference type="NCBI Taxonomy" id="1798680"/>
    <lineage>
        <taxon>Bacteria</taxon>
        <taxon>Candidatus Magasanikiibacteriota</taxon>
    </lineage>
</organism>
<accession>A0A1F6LYU8</accession>
<evidence type="ECO:0000313" key="5">
    <source>
        <dbReference type="EMBL" id="OGH64570.1"/>
    </source>
</evidence>
<dbReference type="STRING" id="1798680.A3J66_00080"/>
<dbReference type="PANTHER" id="PTHR30563">
    <property type="entry name" value="DNA RECOMBINATION PROTEIN RMUC"/>
    <property type="match status" value="1"/>
</dbReference>
<evidence type="ECO:0000256" key="4">
    <source>
        <dbReference type="ARBA" id="ARBA00023172"/>
    </source>
</evidence>
<keyword evidence="4" id="KW-0233">DNA recombination</keyword>
<reference evidence="5 6" key="1">
    <citation type="journal article" date="2016" name="Nat. Commun.">
        <title>Thousands of microbial genomes shed light on interconnected biogeochemical processes in an aquifer system.</title>
        <authorList>
            <person name="Anantharaman K."/>
            <person name="Brown C.T."/>
            <person name="Hug L.A."/>
            <person name="Sharon I."/>
            <person name="Castelle C.J."/>
            <person name="Probst A.J."/>
            <person name="Thomas B.C."/>
            <person name="Singh A."/>
            <person name="Wilkins M.J."/>
            <person name="Karaoz U."/>
            <person name="Brodie E.L."/>
            <person name="Williams K.H."/>
            <person name="Hubbard S.S."/>
            <person name="Banfield J.F."/>
        </authorList>
    </citation>
    <scope>NUCLEOTIDE SEQUENCE [LARGE SCALE GENOMIC DNA]</scope>
</reference>
<evidence type="ECO:0000256" key="3">
    <source>
        <dbReference type="ARBA" id="ARBA00023054"/>
    </source>
</evidence>
<name>A0A1F6LYU8_9BACT</name>
<dbReference type="PANTHER" id="PTHR30563:SF0">
    <property type="entry name" value="DNA RECOMBINATION PROTEIN RMUC"/>
    <property type="match status" value="1"/>
</dbReference>
<evidence type="ECO:0008006" key="7">
    <source>
        <dbReference type="Google" id="ProtNLM"/>
    </source>
</evidence>
<dbReference type="GO" id="GO:0006310">
    <property type="term" value="P:DNA recombination"/>
    <property type="evidence" value="ECO:0007669"/>
    <property type="project" value="UniProtKB-KW"/>
</dbReference>
<sequence length="375" mass="42624">MQILLPLALLILLAVCGFLFIVYRKLQTLQQPQAGEQNMFMLLQQQLQEMTKTVDQKMGETYRSMGENQHRLQQTIQDQFAHNAQIMQGITGSSTKMIAEITEKLTSLDKTNQQVITFSQQLTNLEKVLTNQKQRGNLGEAGLRLVLENILPPTAFALQYQFDDGDIVDAVIFAKEGMIPVDAKFSLDNYTRLINESDPEKRAQLESEFKNDLKKRIDETGKYIKPMAGTMEFAFMFIPAEAIYYDLLVNEVGAVKVNTRNLIDYAFNEKKVIIVSPTTFAAYLQTVLQGLRAFQIEEGAKVIRKNVEMLTKHLKAYDDFMKRLGVSLGTTVNHFNTAYKEFGKIDKDIVKITEGERQIEPLSIDRPQADDTDAD</sequence>
<comment type="similarity">
    <text evidence="2">Belongs to the RmuC family.</text>
</comment>
<comment type="caution">
    <text evidence="5">The sequence shown here is derived from an EMBL/GenBank/DDBJ whole genome shotgun (WGS) entry which is preliminary data.</text>
</comment>
<protein>
    <recommendedName>
        <fullName evidence="7">DNA recombination protein RmuC</fullName>
    </recommendedName>
</protein>
<gene>
    <name evidence="5" type="ORF">A3J66_00080</name>
</gene>
<keyword evidence="3" id="KW-0175">Coiled coil</keyword>
<evidence type="ECO:0000256" key="1">
    <source>
        <dbReference type="ARBA" id="ARBA00003416"/>
    </source>
</evidence>
<dbReference type="Proteomes" id="UP000176282">
    <property type="component" value="Unassembled WGS sequence"/>
</dbReference>